<proteinExistence type="predicted"/>
<protein>
    <submittedName>
        <fullName evidence="1">Uncharacterized protein</fullName>
    </submittedName>
</protein>
<evidence type="ECO:0000313" key="2">
    <source>
        <dbReference type="Proteomes" id="UP001341840"/>
    </source>
</evidence>
<organism evidence="1 2">
    <name type="scientific">Stylosanthes scabra</name>
    <dbReference type="NCBI Taxonomy" id="79078"/>
    <lineage>
        <taxon>Eukaryota</taxon>
        <taxon>Viridiplantae</taxon>
        <taxon>Streptophyta</taxon>
        <taxon>Embryophyta</taxon>
        <taxon>Tracheophyta</taxon>
        <taxon>Spermatophyta</taxon>
        <taxon>Magnoliopsida</taxon>
        <taxon>eudicotyledons</taxon>
        <taxon>Gunneridae</taxon>
        <taxon>Pentapetalae</taxon>
        <taxon>rosids</taxon>
        <taxon>fabids</taxon>
        <taxon>Fabales</taxon>
        <taxon>Fabaceae</taxon>
        <taxon>Papilionoideae</taxon>
        <taxon>50 kb inversion clade</taxon>
        <taxon>dalbergioids sensu lato</taxon>
        <taxon>Dalbergieae</taxon>
        <taxon>Pterocarpus clade</taxon>
        <taxon>Stylosanthes</taxon>
    </lineage>
</organism>
<keyword evidence="2" id="KW-1185">Reference proteome</keyword>
<evidence type="ECO:0000313" key="1">
    <source>
        <dbReference type="EMBL" id="MED6128381.1"/>
    </source>
</evidence>
<gene>
    <name evidence="1" type="ORF">PIB30_097174</name>
</gene>
<comment type="caution">
    <text evidence="1">The sequence shown here is derived from an EMBL/GenBank/DDBJ whole genome shotgun (WGS) entry which is preliminary data.</text>
</comment>
<accession>A0ABU6RW72</accession>
<dbReference type="Proteomes" id="UP001341840">
    <property type="component" value="Unassembled WGS sequence"/>
</dbReference>
<reference evidence="1 2" key="1">
    <citation type="journal article" date="2023" name="Plants (Basel)">
        <title>Bridging the Gap: Combining Genomics and Transcriptomics Approaches to Understand Stylosanthes scabra, an Orphan Legume from the Brazilian Caatinga.</title>
        <authorList>
            <person name="Ferreira-Neto J.R.C."/>
            <person name="da Silva M.D."/>
            <person name="Binneck E."/>
            <person name="de Melo N.F."/>
            <person name="da Silva R.H."/>
            <person name="de Melo A.L.T.M."/>
            <person name="Pandolfi V."/>
            <person name="Bustamante F.O."/>
            <person name="Brasileiro-Vidal A.C."/>
            <person name="Benko-Iseppon A.M."/>
        </authorList>
    </citation>
    <scope>NUCLEOTIDE SEQUENCE [LARGE SCALE GENOMIC DNA]</scope>
    <source>
        <tissue evidence="1">Leaves</tissue>
    </source>
</reference>
<feature type="non-terminal residue" evidence="1">
    <location>
        <position position="75"/>
    </location>
</feature>
<name>A0ABU6RW72_9FABA</name>
<sequence>MIFFTTTKAPSKFPVSSDATEEQWSASAAYRCFVLDRQKRGPQVQVLGKGFKAGGFRRPELATAGGGPARPLRRS</sequence>
<dbReference type="EMBL" id="JASCZI010032574">
    <property type="protein sequence ID" value="MED6128381.1"/>
    <property type="molecule type" value="Genomic_DNA"/>
</dbReference>